<keyword evidence="4 7" id="KW-0812">Transmembrane</keyword>
<name>A0ABT4BTI1_9FIRM</name>
<evidence type="ECO:0000256" key="6">
    <source>
        <dbReference type="ARBA" id="ARBA00023136"/>
    </source>
</evidence>
<accession>A0ABT4BTI1</accession>
<evidence type="ECO:0000256" key="1">
    <source>
        <dbReference type="ARBA" id="ARBA00004651"/>
    </source>
</evidence>
<proteinExistence type="inferred from homology"/>
<evidence type="ECO:0000259" key="8">
    <source>
        <dbReference type="Pfam" id="PF00892"/>
    </source>
</evidence>
<dbReference type="InterPro" id="IPR000620">
    <property type="entry name" value="EamA_dom"/>
</dbReference>
<sequence>MKIKNKAMAADLGLVVTTVIWGSGFVAVKNAVDTVPPSYMIAMRFGIAVSLMCVIFFNRLKKIDWDCVKSGIILGVLMFIGYYLQTIGIQYTTAGNNAFLTAVYVIVVPFLYWIIRKEKPDGYNIGAALLCIAGIGLLTLRSGFSMNIGDTLSLFCGVTFAAQIVAVSILTEKNDPILISFTQFVVTGILALVVALFTEPFPTKMNTNSILATLYIGIFCTLIALVLQTVCQKYTPPARASLIMSMESLFGSIFGIIFLSESLTIKTFFGSVLIFLSIMISEIKPSFLKLEKESAELPDSTK</sequence>
<keyword evidence="6 7" id="KW-0472">Membrane</keyword>
<dbReference type="SUPFAM" id="SSF103481">
    <property type="entry name" value="Multidrug resistance efflux transporter EmrE"/>
    <property type="match status" value="2"/>
</dbReference>
<feature type="domain" description="EamA" evidence="8">
    <location>
        <begin position="148"/>
        <end position="280"/>
    </location>
</feature>
<protein>
    <submittedName>
        <fullName evidence="9">EamA family transporter</fullName>
    </submittedName>
</protein>
<evidence type="ECO:0000256" key="3">
    <source>
        <dbReference type="ARBA" id="ARBA00022475"/>
    </source>
</evidence>
<feature type="transmembrane region" description="Helical" evidence="7">
    <location>
        <begin position="152"/>
        <end position="170"/>
    </location>
</feature>
<comment type="subcellular location">
    <subcellularLocation>
        <location evidence="1">Cell membrane</location>
        <topology evidence="1">Multi-pass membrane protein</topology>
    </subcellularLocation>
</comment>
<feature type="transmembrane region" description="Helical" evidence="7">
    <location>
        <begin position="38"/>
        <end position="60"/>
    </location>
</feature>
<feature type="transmembrane region" description="Helical" evidence="7">
    <location>
        <begin position="210"/>
        <end position="230"/>
    </location>
</feature>
<dbReference type="EMBL" id="JAPOHA010000002">
    <property type="protein sequence ID" value="MCY1713231.1"/>
    <property type="molecule type" value="Genomic_DNA"/>
</dbReference>
<keyword evidence="10" id="KW-1185">Reference proteome</keyword>
<feature type="transmembrane region" description="Helical" evidence="7">
    <location>
        <begin position="177"/>
        <end position="198"/>
    </location>
</feature>
<dbReference type="InterPro" id="IPR051258">
    <property type="entry name" value="Diverse_Substrate_Transporter"/>
</dbReference>
<keyword evidence="3" id="KW-1003">Cell membrane</keyword>
<evidence type="ECO:0000256" key="4">
    <source>
        <dbReference type="ARBA" id="ARBA00022692"/>
    </source>
</evidence>
<feature type="domain" description="EamA" evidence="8">
    <location>
        <begin position="10"/>
        <end position="139"/>
    </location>
</feature>
<evidence type="ECO:0000256" key="5">
    <source>
        <dbReference type="ARBA" id="ARBA00022989"/>
    </source>
</evidence>
<keyword evidence="5 7" id="KW-1133">Transmembrane helix</keyword>
<evidence type="ECO:0000256" key="7">
    <source>
        <dbReference type="SAM" id="Phobius"/>
    </source>
</evidence>
<evidence type="ECO:0000256" key="2">
    <source>
        <dbReference type="ARBA" id="ARBA00007362"/>
    </source>
</evidence>
<dbReference type="RefSeq" id="WP_268057229.1">
    <property type="nucleotide sequence ID" value="NZ_JAPOHA010000002.1"/>
</dbReference>
<dbReference type="InterPro" id="IPR037185">
    <property type="entry name" value="EmrE-like"/>
</dbReference>
<dbReference type="PANTHER" id="PTHR42920">
    <property type="entry name" value="OS03G0707200 PROTEIN-RELATED"/>
    <property type="match status" value="1"/>
</dbReference>
<feature type="transmembrane region" description="Helical" evidence="7">
    <location>
        <begin position="12"/>
        <end position="32"/>
    </location>
</feature>
<feature type="transmembrane region" description="Helical" evidence="7">
    <location>
        <begin position="72"/>
        <end position="92"/>
    </location>
</feature>
<dbReference type="Pfam" id="PF00892">
    <property type="entry name" value="EamA"/>
    <property type="match status" value="2"/>
</dbReference>
<evidence type="ECO:0000313" key="10">
    <source>
        <dbReference type="Proteomes" id="UP001082703"/>
    </source>
</evidence>
<feature type="transmembrane region" description="Helical" evidence="7">
    <location>
        <begin position="98"/>
        <end position="115"/>
    </location>
</feature>
<dbReference type="PANTHER" id="PTHR42920:SF5">
    <property type="entry name" value="EAMA DOMAIN-CONTAINING PROTEIN"/>
    <property type="match status" value="1"/>
</dbReference>
<dbReference type="Proteomes" id="UP001082703">
    <property type="component" value="Unassembled WGS sequence"/>
</dbReference>
<reference evidence="9 10" key="1">
    <citation type="submission" date="2022-11" db="EMBL/GenBank/DDBJ databases">
        <authorList>
            <person name="Caiyu Z."/>
        </authorList>
    </citation>
    <scope>NUCLEOTIDE SEQUENCE [LARGE SCALE GENOMIC DNA]</scope>
    <source>
        <strain evidence="9 10">YR-4</strain>
    </source>
</reference>
<comment type="similarity">
    <text evidence="2">Belongs to the EamA transporter family.</text>
</comment>
<comment type="caution">
    <text evidence="9">The sequence shown here is derived from an EMBL/GenBank/DDBJ whole genome shotgun (WGS) entry which is preliminary data.</text>
</comment>
<organism evidence="9 10">
    <name type="scientific">Caproiciproducens galactitolivorans</name>
    <dbReference type="NCBI Taxonomy" id="642589"/>
    <lineage>
        <taxon>Bacteria</taxon>
        <taxon>Bacillati</taxon>
        <taxon>Bacillota</taxon>
        <taxon>Clostridia</taxon>
        <taxon>Eubacteriales</taxon>
        <taxon>Acutalibacteraceae</taxon>
        <taxon>Caproiciproducens</taxon>
    </lineage>
</organism>
<gene>
    <name evidence="9" type="ORF">OUY18_03035</name>
</gene>
<evidence type="ECO:0000313" key="9">
    <source>
        <dbReference type="EMBL" id="MCY1713231.1"/>
    </source>
</evidence>
<feature type="transmembrane region" description="Helical" evidence="7">
    <location>
        <begin position="122"/>
        <end position="140"/>
    </location>
</feature>